<name>A0A0B0EGG8_9BACT</name>
<dbReference type="EMBL" id="JRYO01000214">
    <property type="protein sequence ID" value="KHE91161.1"/>
    <property type="molecule type" value="Genomic_DNA"/>
</dbReference>
<feature type="transmembrane region" description="Helical" evidence="1">
    <location>
        <begin position="132"/>
        <end position="150"/>
    </location>
</feature>
<feature type="transmembrane region" description="Helical" evidence="1">
    <location>
        <begin position="170"/>
        <end position="192"/>
    </location>
</feature>
<evidence type="ECO:0000313" key="2">
    <source>
        <dbReference type="EMBL" id="KHE91161.1"/>
    </source>
</evidence>
<feature type="transmembrane region" description="Helical" evidence="1">
    <location>
        <begin position="66"/>
        <end position="83"/>
    </location>
</feature>
<accession>A0A0B0EGG8</accession>
<feature type="transmembrane region" description="Helical" evidence="1">
    <location>
        <begin position="103"/>
        <end position="120"/>
    </location>
</feature>
<keyword evidence="1" id="KW-1133">Transmembrane helix</keyword>
<feature type="transmembrane region" description="Helical" evidence="1">
    <location>
        <begin position="199"/>
        <end position="221"/>
    </location>
</feature>
<gene>
    <name evidence="2" type="ORF">SCABRO_03012</name>
</gene>
<dbReference type="eggNOG" id="ENOG5031DS7">
    <property type="taxonomic scope" value="Bacteria"/>
</dbReference>
<dbReference type="AlphaFoldDB" id="A0A0B0EGG8"/>
<dbReference type="Proteomes" id="UP000030652">
    <property type="component" value="Unassembled WGS sequence"/>
</dbReference>
<protein>
    <submittedName>
        <fullName evidence="2">Uncharacterized protein</fullName>
    </submittedName>
</protein>
<sequence>MIKKTDVSITTWILIAFGTVNIAFLATGKLGFNGKGLGIITAVAITLAMYSFLYKDNPVFKIAENIFVGVAMGYSIIIVWFNILKPDVFEALIVPMFKDTGNAPQYLVIVPTLLGLFMFLRFSSKLSWLSRWSFAFIVGMGSGIAIPNFINAILLRQLEPMLAPLYTGSFWGTIDTLLVLIGVVSVLFYFFFSMEHKGVIGGVSVIGIWFLMIAFGASFGYTVMARMSLLIGRIQFLLKDWLGIIQ</sequence>
<keyword evidence="1" id="KW-0472">Membrane</keyword>
<feature type="transmembrane region" description="Helical" evidence="1">
    <location>
        <begin position="36"/>
        <end position="54"/>
    </location>
</feature>
<reference evidence="2 3" key="1">
    <citation type="submission" date="2014-10" db="EMBL/GenBank/DDBJ databases">
        <title>Draft genome of anammox bacterium scalindua brodae, obtained using differential coverage binning of sequence data from two enrichment reactors.</title>
        <authorList>
            <person name="Speth D.R."/>
            <person name="Russ L."/>
            <person name="Kartal B."/>
            <person name="Op den Camp H.J."/>
            <person name="Dutilh B.E."/>
            <person name="Jetten M.S."/>
        </authorList>
    </citation>
    <scope>NUCLEOTIDE SEQUENCE [LARGE SCALE GENOMIC DNA]</scope>
    <source>
        <strain evidence="2">RU1</strain>
    </source>
</reference>
<evidence type="ECO:0000313" key="3">
    <source>
        <dbReference type="Proteomes" id="UP000030652"/>
    </source>
</evidence>
<organism evidence="2 3">
    <name type="scientific">Candidatus Scalindua brodae</name>
    <dbReference type="NCBI Taxonomy" id="237368"/>
    <lineage>
        <taxon>Bacteria</taxon>
        <taxon>Pseudomonadati</taxon>
        <taxon>Planctomycetota</taxon>
        <taxon>Candidatus Brocadiia</taxon>
        <taxon>Candidatus Brocadiales</taxon>
        <taxon>Candidatus Scalinduaceae</taxon>
        <taxon>Candidatus Scalindua</taxon>
    </lineage>
</organism>
<feature type="transmembrane region" description="Helical" evidence="1">
    <location>
        <begin position="12"/>
        <end position="30"/>
    </location>
</feature>
<proteinExistence type="predicted"/>
<keyword evidence="1" id="KW-0812">Transmembrane</keyword>
<evidence type="ECO:0000256" key="1">
    <source>
        <dbReference type="SAM" id="Phobius"/>
    </source>
</evidence>
<comment type="caution">
    <text evidence="2">The sequence shown here is derived from an EMBL/GenBank/DDBJ whole genome shotgun (WGS) entry which is preliminary data.</text>
</comment>